<accession>A0ABW5XMN5</accession>
<dbReference type="Proteomes" id="UP001597601">
    <property type="component" value="Unassembled WGS sequence"/>
</dbReference>
<sequence>MMVYKLYYHADEALLLYPTNEKTYIKKGLFKSEIFESYFIEGKKAWKDDLMPDNHIAFLNLLDLEGNLMTTQELMSEFSTIGL</sequence>
<dbReference type="RefSeq" id="WP_377123242.1">
    <property type="nucleotide sequence ID" value="NZ_JBHUON010000002.1"/>
</dbReference>
<proteinExistence type="predicted"/>
<organism evidence="1 2">
    <name type="scientific">Mucilaginibacter antarcticus</name>
    <dbReference type="NCBI Taxonomy" id="1855725"/>
    <lineage>
        <taxon>Bacteria</taxon>
        <taxon>Pseudomonadati</taxon>
        <taxon>Bacteroidota</taxon>
        <taxon>Sphingobacteriia</taxon>
        <taxon>Sphingobacteriales</taxon>
        <taxon>Sphingobacteriaceae</taxon>
        <taxon>Mucilaginibacter</taxon>
    </lineage>
</organism>
<comment type="caution">
    <text evidence="1">The sequence shown here is derived from an EMBL/GenBank/DDBJ whole genome shotgun (WGS) entry which is preliminary data.</text>
</comment>
<gene>
    <name evidence="1" type="ORF">ACFSYC_02670</name>
</gene>
<evidence type="ECO:0000313" key="2">
    <source>
        <dbReference type="Proteomes" id="UP001597601"/>
    </source>
</evidence>
<name>A0ABW5XMN5_9SPHI</name>
<protein>
    <submittedName>
        <fullName evidence="1">Uncharacterized protein</fullName>
    </submittedName>
</protein>
<reference evidence="2" key="1">
    <citation type="journal article" date="2019" name="Int. J. Syst. Evol. Microbiol.">
        <title>The Global Catalogue of Microorganisms (GCM) 10K type strain sequencing project: providing services to taxonomists for standard genome sequencing and annotation.</title>
        <authorList>
            <consortium name="The Broad Institute Genomics Platform"/>
            <consortium name="The Broad Institute Genome Sequencing Center for Infectious Disease"/>
            <person name="Wu L."/>
            <person name="Ma J."/>
        </authorList>
    </citation>
    <scope>NUCLEOTIDE SEQUENCE [LARGE SCALE GENOMIC DNA]</scope>
    <source>
        <strain evidence="2">KCTC 52232</strain>
    </source>
</reference>
<evidence type="ECO:0000313" key="1">
    <source>
        <dbReference type="EMBL" id="MFD2863580.1"/>
    </source>
</evidence>
<dbReference type="EMBL" id="JBHUON010000002">
    <property type="protein sequence ID" value="MFD2863580.1"/>
    <property type="molecule type" value="Genomic_DNA"/>
</dbReference>
<keyword evidence="2" id="KW-1185">Reference proteome</keyword>